<name>A0A2B4SSP9_STYPI</name>
<proteinExistence type="predicted"/>
<evidence type="ECO:0000256" key="11">
    <source>
        <dbReference type="ARBA" id="ARBA00023136"/>
    </source>
</evidence>
<organism evidence="15 16">
    <name type="scientific">Stylophora pistillata</name>
    <name type="common">Smooth cauliflower coral</name>
    <dbReference type="NCBI Taxonomy" id="50429"/>
    <lineage>
        <taxon>Eukaryota</taxon>
        <taxon>Metazoa</taxon>
        <taxon>Cnidaria</taxon>
        <taxon>Anthozoa</taxon>
        <taxon>Hexacorallia</taxon>
        <taxon>Scleractinia</taxon>
        <taxon>Astrocoeniina</taxon>
        <taxon>Pocilloporidae</taxon>
        <taxon>Stylophora</taxon>
    </lineage>
</organism>
<evidence type="ECO:0000256" key="7">
    <source>
        <dbReference type="ARBA" id="ARBA00022759"/>
    </source>
</evidence>
<evidence type="ECO:0000256" key="6">
    <source>
        <dbReference type="ARBA" id="ARBA00022737"/>
    </source>
</evidence>
<keyword evidence="6" id="KW-0677">Repeat</keyword>
<dbReference type="GO" id="GO:0004519">
    <property type="term" value="F:endonuclease activity"/>
    <property type="evidence" value="ECO:0007669"/>
    <property type="project" value="UniProtKB-KW"/>
</dbReference>
<dbReference type="FunFam" id="2.20.100.10:FF:000007">
    <property type="entry name" value="Thrombospondin 1"/>
    <property type="match status" value="2"/>
</dbReference>
<evidence type="ECO:0000259" key="14">
    <source>
        <dbReference type="Pfam" id="PF17917"/>
    </source>
</evidence>
<evidence type="ECO:0000256" key="3">
    <source>
        <dbReference type="ARBA" id="ARBA00022692"/>
    </source>
</evidence>
<keyword evidence="11" id="KW-0472">Membrane</keyword>
<feature type="compositionally biased region" description="Basic and acidic residues" evidence="13">
    <location>
        <begin position="441"/>
        <end position="484"/>
    </location>
</feature>
<dbReference type="SMART" id="SM00209">
    <property type="entry name" value="TSP1"/>
    <property type="match status" value="5"/>
</dbReference>
<dbReference type="FunFam" id="2.20.100.10:FF:000001">
    <property type="entry name" value="semaphorin-5A isoform X1"/>
    <property type="match status" value="3"/>
</dbReference>
<dbReference type="Proteomes" id="UP000225706">
    <property type="component" value="Unassembled WGS sequence"/>
</dbReference>
<evidence type="ECO:0000256" key="9">
    <source>
        <dbReference type="ARBA" id="ARBA00022918"/>
    </source>
</evidence>
<keyword evidence="10" id="KW-1133">Transmembrane helix</keyword>
<gene>
    <name evidence="15" type="primary">SEMA5A</name>
    <name evidence="15" type="ORF">AWC38_SpisGene3252</name>
</gene>
<reference evidence="16" key="1">
    <citation type="journal article" date="2017" name="bioRxiv">
        <title>Comparative analysis of the genomes of Stylophora pistillata and Acropora digitifera provides evidence for extensive differences between species of corals.</title>
        <authorList>
            <person name="Voolstra C.R."/>
            <person name="Li Y."/>
            <person name="Liew Y.J."/>
            <person name="Baumgarten S."/>
            <person name="Zoccola D."/>
            <person name="Flot J.-F."/>
            <person name="Tambutte S."/>
            <person name="Allemand D."/>
            <person name="Aranda M."/>
        </authorList>
    </citation>
    <scope>NUCLEOTIDE SEQUENCE [LARGE SCALE GENOMIC DNA]</scope>
</reference>
<dbReference type="SUPFAM" id="SSF82895">
    <property type="entry name" value="TSP-1 type 1 repeat"/>
    <property type="match status" value="5"/>
</dbReference>
<dbReference type="GO" id="GO:0016020">
    <property type="term" value="C:membrane"/>
    <property type="evidence" value="ECO:0007669"/>
    <property type="project" value="UniProtKB-SubCell"/>
</dbReference>
<dbReference type="Pfam" id="PF17917">
    <property type="entry name" value="RT_RNaseH"/>
    <property type="match status" value="1"/>
</dbReference>
<dbReference type="InterPro" id="IPR036383">
    <property type="entry name" value="TSP1_rpt_sf"/>
</dbReference>
<dbReference type="PROSITE" id="PS50092">
    <property type="entry name" value="TSP1"/>
    <property type="match status" value="5"/>
</dbReference>
<evidence type="ECO:0000256" key="12">
    <source>
        <dbReference type="ARBA" id="ARBA00023157"/>
    </source>
</evidence>
<dbReference type="InterPro" id="IPR000884">
    <property type="entry name" value="TSP1_rpt"/>
</dbReference>
<evidence type="ECO:0000256" key="8">
    <source>
        <dbReference type="ARBA" id="ARBA00022801"/>
    </source>
</evidence>
<dbReference type="PANTHER" id="PTHR22906">
    <property type="entry name" value="PROPERDIN"/>
    <property type="match status" value="1"/>
</dbReference>
<protein>
    <submittedName>
        <fullName evidence="15">Semaphorin-5A</fullName>
    </submittedName>
</protein>
<dbReference type="InterPro" id="IPR043502">
    <property type="entry name" value="DNA/RNA_pol_sf"/>
</dbReference>
<keyword evidence="16" id="KW-1185">Reference proteome</keyword>
<dbReference type="EMBL" id="LSMT01000029">
    <property type="protein sequence ID" value="PFX31930.1"/>
    <property type="molecule type" value="Genomic_DNA"/>
</dbReference>
<keyword evidence="2" id="KW-0808">Transferase</keyword>
<feature type="region of interest" description="Disordered" evidence="13">
    <location>
        <begin position="427"/>
        <end position="493"/>
    </location>
</feature>
<dbReference type="CDD" id="cd09274">
    <property type="entry name" value="RNase_HI_RT_Ty3"/>
    <property type="match status" value="1"/>
</dbReference>
<accession>A0A2B4SSP9</accession>
<keyword evidence="4" id="KW-0548">Nucleotidyltransferase</keyword>
<dbReference type="InterPro" id="IPR041373">
    <property type="entry name" value="RT_RNaseH"/>
</dbReference>
<keyword evidence="9" id="KW-0695">RNA-directed DNA polymerase</keyword>
<evidence type="ECO:0000313" key="15">
    <source>
        <dbReference type="EMBL" id="PFX31930.1"/>
    </source>
</evidence>
<keyword evidence="3" id="KW-0812">Transmembrane</keyword>
<evidence type="ECO:0000256" key="5">
    <source>
        <dbReference type="ARBA" id="ARBA00022722"/>
    </source>
</evidence>
<dbReference type="SUPFAM" id="SSF56672">
    <property type="entry name" value="DNA/RNA polymerases"/>
    <property type="match status" value="1"/>
</dbReference>
<dbReference type="FunFam" id="3.10.20.370:FF:000001">
    <property type="entry name" value="Retrovirus-related Pol polyprotein from transposon 17.6-like protein"/>
    <property type="match status" value="1"/>
</dbReference>
<dbReference type="GO" id="GO:0016787">
    <property type="term" value="F:hydrolase activity"/>
    <property type="evidence" value="ECO:0007669"/>
    <property type="project" value="UniProtKB-KW"/>
</dbReference>
<feature type="region of interest" description="Disordered" evidence="13">
    <location>
        <begin position="537"/>
        <end position="595"/>
    </location>
</feature>
<dbReference type="Pfam" id="PF00090">
    <property type="entry name" value="TSP_1"/>
    <property type="match status" value="5"/>
</dbReference>
<evidence type="ECO:0000256" key="2">
    <source>
        <dbReference type="ARBA" id="ARBA00022679"/>
    </source>
</evidence>
<dbReference type="Gene3D" id="3.10.20.370">
    <property type="match status" value="1"/>
</dbReference>
<evidence type="ECO:0000256" key="10">
    <source>
        <dbReference type="ARBA" id="ARBA00022989"/>
    </source>
</evidence>
<comment type="caution">
    <text evidence="15">The sequence shown here is derived from an EMBL/GenBank/DDBJ whole genome shotgun (WGS) entry which is preliminary data.</text>
</comment>
<keyword evidence="5" id="KW-0540">Nuclease</keyword>
<dbReference type="InterPro" id="IPR052065">
    <property type="entry name" value="Compl_asym_regulator"/>
</dbReference>
<evidence type="ECO:0000256" key="1">
    <source>
        <dbReference type="ARBA" id="ARBA00004167"/>
    </source>
</evidence>
<dbReference type="AlphaFoldDB" id="A0A2B4SSP9"/>
<dbReference type="GO" id="GO:0003964">
    <property type="term" value="F:RNA-directed DNA polymerase activity"/>
    <property type="evidence" value="ECO:0007669"/>
    <property type="project" value="UniProtKB-KW"/>
</dbReference>
<evidence type="ECO:0000313" key="16">
    <source>
        <dbReference type="Proteomes" id="UP000225706"/>
    </source>
</evidence>
<dbReference type="OrthoDB" id="6273859at2759"/>
<keyword evidence="7" id="KW-0255">Endonuclease</keyword>
<feature type="compositionally biased region" description="Basic and acidic residues" evidence="13">
    <location>
        <begin position="552"/>
        <end position="595"/>
    </location>
</feature>
<feature type="domain" description="Reverse transcriptase RNase H-like" evidence="14">
    <location>
        <begin position="190"/>
        <end position="297"/>
    </location>
</feature>
<dbReference type="PANTHER" id="PTHR22906:SF21">
    <property type="entry name" value="SEMA DOMAIN-CONTAINING PROTEIN"/>
    <property type="match status" value="1"/>
</dbReference>
<dbReference type="Gene3D" id="2.20.100.10">
    <property type="entry name" value="Thrombospondin type-1 (TSP1) repeat"/>
    <property type="match status" value="5"/>
</dbReference>
<keyword evidence="12" id="KW-1015">Disulfide bond</keyword>
<keyword evidence="8" id="KW-0378">Hydrolase</keyword>
<evidence type="ECO:0000256" key="4">
    <source>
        <dbReference type="ARBA" id="ARBA00022695"/>
    </source>
</evidence>
<evidence type="ECO:0000256" key="13">
    <source>
        <dbReference type="SAM" id="MobiDB-lite"/>
    </source>
</evidence>
<comment type="subcellular location">
    <subcellularLocation>
        <location evidence="1">Membrane</location>
        <topology evidence="1">Single-pass membrane protein</topology>
    </subcellularLocation>
</comment>
<sequence length="595" mass="66267">MLNALEDGGYSHWTVFSTCTKSCGTGVRFRTRYCNNPKPRFEGNNCSVLGEDRQTFMCAMNPCPVDGAYGHWSDFGECSVTCGEGVQERRRQCDNPAPKFGGLSCEKLELGSDVESRMCNKGACPVNGGYGKWSDFGECPVTCGGGVRERNRLCDSPEPQFGGKTCEEQDLGPSVETEACNEQPCPAHYDANRSTTLSSDASSYGLGAVLLQKQDNDQWRPVAYASRAMSPTEQRYAQIEKEALGITWASERFAQYLIVLKFHIETDHKPLVPLLGCKNLEDVPARIQRFKMRMMCFAYTISHVLVNGGYGKWSAFGECLVTSGGGVRERNRLCESPEPQFGGKTCEEQDLGPSVETEACNEQPCPVDGGYSDWTEFSECTVTCGGGVHQRTRDCNNPAPDNGGQNCERLGPAMESEQCNVKSCPTKAAENQGKASDEDDEKNKADKKEKRDAEESKKQQEDGIKENHEKNGDQEKDGNKDKPDKKNRKDSKEKSHLENLALYQDNVPQFIEFLALINVSVHNVFLRVKRAFVLQARQSPSHTRKASDEDDEKNRADKKEKRDAEENEKQQEDGIKENDEKNGDQEKDGNKDKTD</sequence>